<name>A0ABV8J2Y1_9ACTN</name>
<dbReference type="Gene3D" id="3.20.20.70">
    <property type="entry name" value="Aldolase class I"/>
    <property type="match status" value="1"/>
</dbReference>
<dbReference type="InterPro" id="IPR009334">
    <property type="entry name" value="DUF993"/>
</dbReference>
<reference evidence="3" key="1">
    <citation type="journal article" date="2019" name="Int. J. Syst. Evol. Microbiol.">
        <title>The Global Catalogue of Microorganisms (GCM) 10K type strain sequencing project: providing services to taxonomists for standard genome sequencing and annotation.</title>
        <authorList>
            <consortium name="The Broad Institute Genomics Platform"/>
            <consortium name="The Broad Institute Genome Sequencing Center for Infectious Disease"/>
            <person name="Wu L."/>
            <person name="Ma J."/>
        </authorList>
    </citation>
    <scope>NUCLEOTIDE SEQUENCE [LARGE SCALE GENOMIC DNA]</scope>
    <source>
        <strain evidence="3">TBRC 5832</strain>
    </source>
</reference>
<sequence length="395" mass="42610">MIKLPGADGELVVHTPNTNPLPLRPGTAPQSRSVLVAAHVVGDRLAANEPFGPPLGPPPPQSLDWDATLAFRRHLWSYGFTVAEALDTQHRGAGLDWAASAELIRRSGAEAAAVGGRLAAGVWTDQLDPFTAHPLKAVIDAYEEQLAVVEQAGAQPIIMASTALAAAAEGPDDYAEVYTRLLSQSSRPAIVHWLLPTWVPGHAGYWGRADVDEATATFVDFVTANRDRIDGVKVAPLDPESEVQLRRRLPAGVRFYTGDYETYTDLIAGDESGFSDALTPVFDPIAPLAAEALHLLDAGDREGFRRRLESTRALSQVVFEGPGRSTLFFKTDLVFLGWLAGHAGHFRMVWGEQGARSVPHLAQAYRLADELGVLPDPELAASRMKAFLSVSGFEQ</sequence>
<dbReference type="Proteomes" id="UP001595867">
    <property type="component" value="Unassembled WGS sequence"/>
</dbReference>
<dbReference type="InterPro" id="IPR013785">
    <property type="entry name" value="Aldolase_TIM"/>
</dbReference>
<proteinExistence type="predicted"/>
<dbReference type="EMBL" id="JBHSBL010000021">
    <property type="protein sequence ID" value="MFC4069627.1"/>
    <property type="molecule type" value="Genomic_DNA"/>
</dbReference>
<gene>
    <name evidence="2" type="ORF">ACFO0C_32290</name>
</gene>
<dbReference type="SUPFAM" id="SSF51569">
    <property type="entry name" value="Aldolase"/>
    <property type="match status" value="1"/>
</dbReference>
<accession>A0ABV8J2Y1</accession>
<feature type="region of interest" description="Disordered" evidence="1">
    <location>
        <begin position="1"/>
        <end position="28"/>
    </location>
</feature>
<dbReference type="RefSeq" id="WP_378070524.1">
    <property type="nucleotide sequence ID" value="NZ_JBHSBL010000021.1"/>
</dbReference>
<organism evidence="2 3">
    <name type="scientific">Actinoplanes subglobosus</name>
    <dbReference type="NCBI Taxonomy" id="1547892"/>
    <lineage>
        <taxon>Bacteria</taxon>
        <taxon>Bacillati</taxon>
        <taxon>Actinomycetota</taxon>
        <taxon>Actinomycetes</taxon>
        <taxon>Micromonosporales</taxon>
        <taxon>Micromonosporaceae</taxon>
        <taxon>Actinoplanes</taxon>
    </lineage>
</organism>
<dbReference type="Pfam" id="PF06187">
    <property type="entry name" value="DUF993"/>
    <property type="match status" value="1"/>
</dbReference>
<evidence type="ECO:0000313" key="3">
    <source>
        <dbReference type="Proteomes" id="UP001595867"/>
    </source>
</evidence>
<protein>
    <submittedName>
        <fullName evidence="2">DUF993 family protein</fullName>
    </submittedName>
</protein>
<keyword evidence="3" id="KW-1185">Reference proteome</keyword>
<evidence type="ECO:0000313" key="2">
    <source>
        <dbReference type="EMBL" id="MFC4069627.1"/>
    </source>
</evidence>
<evidence type="ECO:0000256" key="1">
    <source>
        <dbReference type="SAM" id="MobiDB-lite"/>
    </source>
</evidence>
<comment type="caution">
    <text evidence="2">The sequence shown here is derived from an EMBL/GenBank/DDBJ whole genome shotgun (WGS) entry which is preliminary data.</text>
</comment>